<proteinExistence type="predicted"/>
<evidence type="ECO:0000313" key="1">
    <source>
        <dbReference type="EMBL" id="QHT89494.1"/>
    </source>
</evidence>
<name>A0A6C0I959_9ZZZZ</name>
<dbReference type="AlphaFoldDB" id="A0A6C0I959"/>
<sequence>MDEYDFYIKNIKIFNMEFINEMDNQQPTLLAITIRFND</sequence>
<accession>A0A6C0I959</accession>
<organism evidence="1">
    <name type="scientific">viral metagenome</name>
    <dbReference type="NCBI Taxonomy" id="1070528"/>
    <lineage>
        <taxon>unclassified sequences</taxon>
        <taxon>metagenomes</taxon>
        <taxon>organismal metagenomes</taxon>
    </lineage>
</organism>
<reference evidence="1" key="1">
    <citation type="journal article" date="2020" name="Nature">
        <title>Giant virus diversity and host interactions through global metagenomics.</title>
        <authorList>
            <person name="Schulz F."/>
            <person name="Roux S."/>
            <person name="Paez-Espino D."/>
            <person name="Jungbluth S."/>
            <person name="Walsh D.A."/>
            <person name="Denef V.J."/>
            <person name="McMahon K.D."/>
            <person name="Konstantinidis K.T."/>
            <person name="Eloe-Fadrosh E.A."/>
            <person name="Kyrpides N.C."/>
            <person name="Woyke T."/>
        </authorList>
    </citation>
    <scope>NUCLEOTIDE SEQUENCE</scope>
    <source>
        <strain evidence="1">GVMAG-M-3300023184-60</strain>
    </source>
</reference>
<protein>
    <submittedName>
        <fullName evidence="1">Uncharacterized protein</fullName>
    </submittedName>
</protein>
<dbReference type="EMBL" id="MN740141">
    <property type="protein sequence ID" value="QHT89494.1"/>
    <property type="molecule type" value="Genomic_DNA"/>
</dbReference>